<dbReference type="AlphaFoldDB" id="A0A9J5YL86"/>
<protein>
    <submittedName>
        <fullName evidence="2">Uncharacterized protein</fullName>
    </submittedName>
</protein>
<dbReference type="Proteomes" id="UP000824120">
    <property type="component" value="Chromosome 6"/>
</dbReference>
<keyword evidence="3" id="KW-1185">Reference proteome</keyword>
<feature type="compositionally biased region" description="Low complexity" evidence="1">
    <location>
        <begin position="47"/>
        <end position="60"/>
    </location>
</feature>
<evidence type="ECO:0000256" key="1">
    <source>
        <dbReference type="SAM" id="MobiDB-lite"/>
    </source>
</evidence>
<organism evidence="2 3">
    <name type="scientific">Solanum commersonii</name>
    <name type="common">Commerson's wild potato</name>
    <name type="synonym">Commerson's nightshade</name>
    <dbReference type="NCBI Taxonomy" id="4109"/>
    <lineage>
        <taxon>Eukaryota</taxon>
        <taxon>Viridiplantae</taxon>
        <taxon>Streptophyta</taxon>
        <taxon>Embryophyta</taxon>
        <taxon>Tracheophyta</taxon>
        <taxon>Spermatophyta</taxon>
        <taxon>Magnoliopsida</taxon>
        <taxon>eudicotyledons</taxon>
        <taxon>Gunneridae</taxon>
        <taxon>Pentapetalae</taxon>
        <taxon>asterids</taxon>
        <taxon>lamiids</taxon>
        <taxon>Solanales</taxon>
        <taxon>Solanaceae</taxon>
        <taxon>Solanoideae</taxon>
        <taxon>Solaneae</taxon>
        <taxon>Solanum</taxon>
    </lineage>
</organism>
<feature type="region of interest" description="Disordered" evidence="1">
    <location>
        <begin position="44"/>
        <end position="72"/>
    </location>
</feature>
<evidence type="ECO:0000313" key="2">
    <source>
        <dbReference type="EMBL" id="KAG5600503.1"/>
    </source>
</evidence>
<proteinExistence type="predicted"/>
<sequence length="215" mass="23811">MSSGGDANPRQYYPNYRRSVGASATLQPLPLRRYEDLPLQVIRRARPSSAGTPSPTGTSPQLSAMRLGDSSSEQSDAIADYVYLEVEEKELGRTPIEPENDFHKYVAENLDSSIQLTLELSTHIWKEKVVEGTHKGRCYGLGSRNYVRRLQSGLKGIGSSRQAEALNGVQNAAMSDQIGKLTVALAESERKRVVEQESMSKTVQQIKEQVMNLAR</sequence>
<accession>A0A9J5YL86</accession>
<gene>
    <name evidence="2" type="ORF">H5410_031873</name>
</gene>
<dbReference type="OrthoDB" id="1329100at2759"/>
<comment type="caution">
    <text evidence="2">The sequence shown here is derived from an EMBL/GenBank/DDBJ whole genome shotgun (WGS) entry which is preliminary data.</text>
</comment>
<dbReference type="EMBL" id="JACXVP010000006">
    <property type="protein sequence ID" value="KAG5600503.1"/>
    <property type="molecule type" value="Genomic_DNA"/>
</dbReference>
<name>A0A9J5YL86_SOLCO</name>
<reference evidence="2 3" key="1">
    <citation type="submission" date="2020-09" db="EMBL/GenBank/DDBJ databases">
        <title>De no assembly of potato wild relative species, Solanum commersonii.</title>
        <authorList>
            <person name="Cho K."/>
        </authorList>
    </citation>
    <scope>NUCLEOTIDE SEQUENCE [LARGE SCALE GENOMIC DNA]</scope>
    <source>
        <strain evidence="2">LZ3.2</strain>
        <tissue evidence="2">Leaf</tissue>
    </source>
</reference>
<evidence type="ECO:0000313" key="3">
    <source>
        <dbReference type="Proteomes" id="UP000824120"/>
    </source>
</evidence>